<dbReference type="InterPro" id="IPR018253">
    <property type="entry name" value="DnaJ_domain_CS"/>
</dbReference>
<dbReference type="SUPFAM" id="SSF46565">
    <property type="entry name" value="Chaperone J-domain"/>
    <property type="match status" value="1"/>
</dbReference>
<name>A0ABU5G5F9_9ACTO</name>
<dbReference type="InterPro" id="IPR036869">
    <property type="entry name" value="J_dom_sf"/>
</dbReference>
<reference evidence="4 5" key="1">
    <citation type="submission" date="2023-10" db="EMBL/GenBank/DDBJ databases">
        <title>Whole Genome based description of the genera Actinobaculum and Actinotignum reveals a complex phylogenetic relationship within the species included in the genus Actinotignum.</title>
        <authorList>
            <person name="Jensen C.S."/>
            <person name="Dargis R."/>
            <person name="Kemp M."/>
            <person name="Christensen J.J."/>
        </authorList>
    </citation>
    <scope>NUCLEOTIDE SEQUENCE [LARGE SCALE GENOMIC DNA]</scope>
    <source>
        <strain evidence="4 5">SLA_B974</strain>
    </source>
</reference>
<feature type="domain" description="J" evidence="3">
    <location>
        <begin position="12"/>
        <end position="77"/>
    </location>
</feature>
<feature type="compositionally biased region" description="Basic and acidic residues" evidence="2">
    <location>
        <begin position="42"/>
        <end position="55"/>
    </location>
</feature>
<dbReference type="RefSeq" id="WP_320754996.1">
    <property type="nucleotide sequence ID" value="NZ_JAWNGA010000003.1"/>
</dbReference>
<dbReference type="InterPro" id="IPR001623">
    <property type="entry name" value="DnaJ_domain"/>
</dbReference>
<sequence>MAGASQDWLEKDFYAELGVAKDATQEEIKKAYRKLSRKHHPDRNGGSKESEEKFKRVGEAYQVLSNPEDRKQYDAIRSLGAGGPRFRAGSGAGAGAGGFEDIFSMFGGAGARNARTQHPGGFEDILSNMFGNGGNSYNFSTNNDSTGGFGGFGGFSSRPQKGADITATVSIPLRKAVDGTTIKLNTASGKSVTARIPQGVSDGQKIRIPGKGNPGVKGGAPGDIIVTVNVEPHPIYELKGKDVYVNLPVSFTEAALGATVEVPVIDGGNVKVKIPAGSSTDRILRVRGKGIPKKDEHGDMYVRIKVVVPTKLSEDAKKAAELFGKATSEADPRADFIKMAHM</sequence>
<keyword evidence="5" id="KW-1185">Reference proteome</keyword>
<dbReference type="InterPro" id="IPR002939">
    <property type="entry name" value="DnaJ_C"/>
</dbReference>
<dbReference type="PANTHER" id="PTHR43096:SF52">
    <property type="entry name" value="DNAJ HOMOLOG 1, MITOCHONDRIAL-RELATED"/>
    <property type="match status" value="1"/>
</dbReference>
<accession>A0ABU5G5F9</accession>
<evidence type="ECO:0000313" key="4">
    <source>
        <dbReference type="EMBL" id="MDY5132600.1"/>
    </source>
</evidence>
<dbReference type="PANTHER" id="PTHR43096">
    <property type="entry name" value="DNAJ HOMOLOG 1, MITOCHONDRIAL-RELATED"/>
    <property type="match status" value="1"/>
</dbReference>
<proteinExistence type="predicted"/>
<evidence type="ECO:0000313" key="5">
    <source>
        <dbReference type="Proteomes" id="UP001275049"/>
    </source>
</evidence>
<dbReference type="InterPro" id="IPR008971">
    <property type="entry name" value="HSP40/DnaJ_pept-bd"/>
</dbReference>
<dbReference type="SUPFAM" id="SSF49493">
    <property type="entry name" value="HSP40/DnaJ peptide-binding domain"/>
    <property type="match status" value="2"/>
</dbReference>
<dbReference type="PROSITE" id="PS50076">
    <property type="entry name" value="DNAJ_2"/>
    <property type="match status" value="1"/>
</dbReference>
<dbReference type="Gene3D" id="1.10.287.110">
    <property type="entry name" value="DnaJ domain"/>
    <property type="match status" value="1"/>
</dbReference>
<feature type="compositionally biased region" description="Basic residues" evidence="2">
    <location>
        <begin position="31"/>
        <end position="41"/>
    </location>
</feature>
<organism evidence="4 5">
    <name type="scientific">Actinotignum urinale</name>
    <dbReference type="NCBI Taxonomy" id="190146"/>
    <lineage>
        <taxon>Bacteria</taxon>
        <taxon>Bacillati</taxon>
        <taxon>Actinomycetota</taxon>
        <taxon>Actinomycetes</taxon>
        <taxon>Actinomycetales</taxon>
        <taxon>Actinomycetaceae</taxon>
        <taxon>Actinotignum</taxon>
    </lineage>
</organism>
<dbReference type="PRINTS" id="PR00625">
    <property type="entry name" value="JDOMAIN"/>
</dbReference>
<dbReference type="Proteomes" id="UP001275049">
    <property type="component" value="Unassembled WGS sequence"/>
</dbReference>
<keyword evidence="1" id="KW-0143">Chaperone</keyword>
<dbReference type="CDD" id="cd10747">
    <property type="entry name" value="DnaJ_C"/>
    <property type="match status" value="1"/>
</dbReference>
<dbReference type="CDD" id="cd06257">
    <property type="entry name" value="DnaJ"/>
    <property type="match status" value="1"/>
</dbReference>
<dbReference type="Pfam" id="PF00226">
    <property type="entry name" value="DnaJ"/>
    <property type="match status" value="1"/>
</dbReference>
<dbReference type="PROSITE" id="PS00636">
    <property type="entry name" value="DNAJ_1"/>
    <property type="match status" value="1"/>
</dbReference>
<feature type="region of interest" description="Disordered" evidence="2">
    <location>
        <begin position="31"/>
        <end position="55"/>
    </location>
</feature>
<dbReference type="Gene3D" id="2.60.260.20">
    <property type="entry name" value="Urease metallochaperone UreE, N-terminal domain"/>
    <property type="match status" value="2"/>
</dbReference>
<gene>
    <name evidence="4" type="ORF">R6G86_02420</name>
</gene>
<protein>
    <submittedName>
        <fullName evidence="4">J domain-containing protein</fullName>
    </submittedName>
</protein>
<comment type="caution">
    <text evidence="4">The sequence shown here is derived from an EMBL/GenBank/DDBJ whole genome shotgun (WGS) entry which is preliminary data.</text>
</comment>
<evidence type="ECO:0000259" key="3">
    <source>
        <dbReference type="PROSITE" id="PS50076"/>
    </source>
</evidence>
<evidence type="ECO:0000256" key="2">
    <source>
        <dbReference type="SAM" id="MobiDB-lite"/>
    </source>
</evidence>
<dbReference type="SMART" id="SM00271">
    <property type="entry name" value="DnaJ"/>
    <property type="match status" value="1"/>
</dbReference>
<dbReference type="Pfam" id="PF01556">
    <property type="entry name" value="DnaJ_C"/>
    <property type="match status" value="1"/>
</dbReference>
<dbReference type="EMBL" id="JAWNGA010000003">
    <property type="protein sequence ID" value="MDY5132600.1"/>
    <property type="molecule type" value="Genomic_DNA"/>
</dbReference>
<evidence type="ECO:0000256" key="1">
    <source>
        <dbReference type="ARBA" id="ARBA00023186"/>
    </source>
</evidence>